<sequence>MKPLFLFFILLCAGAPSYALDCKKAVSTMDLNECASVEAKKVEAKLNRVYQKALKSLDQPDTETELYSEMKKKLINAQRAWVKFREADCDAVFQRHASGSIRTMMQIGCMQTHAERRIEDLDDYDKN</sequence>
<evidence type="ECO:0000313" key="3">
    <source>
        <dbReference type="EMBL" id="MBC3917836.1"/>
    </source>
</evidence>
<feature type="chain" id="PRO_5045564866" evidence="1">
    <location>
        <begin position="20"/>
        <end position="127"/>
    </location>
</feature>
<feature type="domain" description="Lysozyme inhibitor LprI-like N-terminal" evidence="2">
    <location>
        <begin position="23"/>
        <end position="121"/>
    </location>
</feature>
<dbReference type="RefSeq" id="WP_186947071.1">
    <property type="nucleotide sequence ID" value="NZ_JACOGF010000004.1"/>
</dbReference>
<comment type="caution">
    <text evidence="3">The sequence shown here is derived from an EMBL/GenBank/DDBJ whole genome shotgun (WGS) entry which is preliminary data.</text>
</comment>
<gene>
    <name evidence="3" type="ORF">H8L32_10160</name>
</gene>
<organism evidence="3 4">
    <name type="scientific">Undibacterium hunanense</name>
    <dbReference type="NCBI Taxonomy" id="2762292"/>
    <lineage>
        <taxon>Bacteria</taxon>
        <taxon>Pseudomonadati</taxon>
        <taxon>Pseudomonadota</taxon>
        <taxon>Betaproteobacteria</taxon>
        <taxon>Burkholderiales</taxon>
        <taxon>Oxalobacteraceae</taxon>
        <taxon>Undibacterium</taxon>
    </lineage>
</organism>
<proteinExistence type="predicted"/>
<keyword evidence="1" id="KW-0732">Signal</keyword>
<dbReference type="Gene3D" id="1.20.1270.180">
    <property type="match status" value="1"/>
</dbReference>
<evidence type="ECO:0000313" key="4">
    <source>
        <dbReference type="Proteomes" id="UP000650424"/>
    </source>
</evidence>
<dbReference type="Pfam" id="PF07007">
    <property type="entry name" value="LprI"/>
    <property type="match status" value="1"/>
</dbReference>
<name>A0ABR6ZPL6_9BURK</name>
<accession>A0ABR6ZPL6</accession>
<dbReference type="Proteomes" id="UP000650424">
    <property type="component" value="Unassembled WGS sequence"/>
</dbReference>
<keyword evidence="4" id="KW-1185">Reference proteome</keyword>
<evidence type="ECO:0000259" key="2">
    <source>
        <dbReference type="Pfam" id="PF07007"/>
    </source>
</evidence>
<dbReference type="InterPro" id="IPR009739">
    <property type="entry name" value="LprI-like_N"/>
</dbReference>
<reference evidence="3 4" key="1">
    <citation type="submission" date="2020-08" db="EMBL/GenBank/DDBJ databases">
        <title>Novel species isolated from subtropical streams in China.</title>
        <authorList>
            <person name="Lu H."/>
        </authorList>
    </citation>
    <scope>NUCLEOTIDE SEQUENCE [LARGE SCALE GENOMIC DNA]</scope>
    <source>
        <strain evidence="3 4">CY18W</strain>
    </source>
</reference>
<evidence type="ECO:0000256" key="1">
    <source>
        <dbReference type="SAM" id="SignalP"/>
    </source>
</evidence>
<dbReference type="EMBL" id="JACOGF010000004">
    <property type="protein sequence ID" value="MBC3917836.1"/>
    <property type="molecule type" value="Genomic_DNA"/>
</dbReference>
<protein>
    <submittedName>
        <fullName evidence="3">DUF1311 domain-containing protein</fullName>
    </submittedName>
</protein>
<feature type="signal peptide" evidence="1">
    <location>
        <begin position="1"/>
        <end position="19"/>
    </location>
</feature>